<protein>
    <submittedName>
        <fullName evidence="2">Uncharacterized protein</fullName>
    </submittedName>
</protein>
<organism evidence="2 3">
    <name type="scientific">Bryocella elongata</name>
    <dbReference type="NCBI Taxonomy" id="863522"/>
    <lineage>
        <taxon>Bacteria</taxon>
        <taxon>Pseudomonadati</taxon>
        <taxon>Acidobacteriota</taxon>
        <taxon>Terriglobia</taxon>
        <taxon>Terriglobales</taxon>
        <taxon>Acidobacteriaceae</taxon>
        <taxon>Bryocella</taxon>
    </lineage>
</organism>
<gene>
    <name evidence="2" type="ORF">SAMN05421819_2872</name>
</gene>
<dbReference type="RefSeq" id="WP_103933758.1">
    <property type="nucleotide sequence ID" value="NZ_FNVA01000005.1"/>
</dbReference>
<feature type="transmembrane region" description="Helical" evidence="1">
    <location>
        <begin position="21"/>
        <end position="47"/>
    </location>
</feature>
<name>A0A1H6A2T2_9BACT</name>
<keyword evidence="1" id="KW-0472">Membrane</keyword>
<keyword evidence="1" id="KW-0812">Transmembrane</keyword>
<evidence type="ECO:0000313" key="2">
    <source>
        <dbReference type="EMBL" id="SEG42680.1"/>
    </source>
</evidence>
<sequence>MSSLMNAPAFNPAKEKQNRNILIAIAASIVLLIVLTFVGYVTGHGWLFSNYPSQRKVDKFLNAIEAKDYAKAYGIYNNDADWASHADKYKDYPLARFTEDWTTHSPIEAPITSHHVDASATDGSGTFGTGVIVAVNVNDKKEIFMYALRSDGTLTWPAPHELTRY</sequence>
<evidence type="ECO:0000313" key="3">
    <source>
        <dbReference type="Proteomes" id="UP000236728"/>
    </source>
</evidence>
<evidence type="ECO:0000256" key="1">
    <source>
        <dbReference type="SAM" id="Phobius"/>
    </source>
</evidence>
<dbReference type="Proteomes" id="UP000236728">
    <property type="component" value="Unassembled WGS sequence"/>
</dbReference>
<dbReference type="AlphaFoldDB" id="A0A1H6A2T2"/>
<dbReference type="EMBL" id="FNVA01000005">
    <property type="protein sequence ID" value="SEG42680.1"/>
    <property type="molecule type" value="Genomic_DNA"/>
</dbReference>
<reference evidence="2 3" key="1">
    <citation type="submission" date="2016-10" db="EMBL/GenBank/DDBJ databases">
        <authorList>
            <person name="de Groot N.N."/>
        </authorList>
    </citation>
    <scope>NUCLEOTIDE SEQUENCE [LARGE SCALE GENOMIC DNA]</scope>
    <source>
        <strain evidence="2 3">DSM 22489</strain>
    </source>
</reference>
<keyword evidence="3" id="KW-1185">Reference proteome</keyword>
<dbReference type="OrthoDB" id="129568at2"/>
<accession>A0A1H6A2T2</accession>
<proteinExistence type="predicted"/>
<keyword evidence="1" id="KW-1133">Transmembrane helix</keyword>